<proteinExistence type="predicted"/>
<dbReference type="Proteomes" id="UP000178254">
    <property type="component" value="Unassembled WGS sequence"/>
</dbReference>
<keyword evidence="1" id="KW-1133">Transmembrane helix</keyword>
<protein>
    <recommendedName>
        <fullName evidence="4">Type 4 fimbrial biogenesis protein PilX N-terminal domain-containing protein</fullName>
    </recommendedName>
</protein>
<dbReference type="EMBL" id="MFRE01000022">
    <property type="protein sequence ID" value="OGH93698.1"/>
    <property type="molecule type" value="Genomic_DNA"/>
</dbReference>
<keyword evidence="1" id="KW-0472">Membrane</keyword>
<name>A0A1F6PC44_9BACT</name>
<sequence length="459" mass="50595">MKCLYKQLKSDNRGTALLFALIFGSIAFTLIVVGVTGYAILENRASVHKHNREMAFQISEAGVNYYRWHLAHNKTDYQDGTGVAGPYVHDYKDKDGLTIGHYSLNIIPPVSGSTVVTIESTGWLDIQPDSKRTLKVRIGFPALTDYAYLTNVDIWMGDMEQVHGKMHANGGVRFDGTTDAAITSAVPTYICKEYHGCGNQEKPGIWGDGTPEDLWQFPEPAQDFSRVTASLAEIKREAESGGVYLHSSGKQGYRIEFRSDGKINVYKVNSTEPNFGQDFWGNGHVQMGWFSVDIAGTDEAVVYDMPANGYIYVEDTVWVDGVVNGRASLGTSDGKSIIINGNLVYLAKDGYNTLGLISQKDILLPYHCTNYLEIDAAMLAQTGAIKRYFYMGNKCESITVYGSIISADVWTFAWVSGGGSIVSGYKNTNTTYDSNLSYNPPPGFPVGSEYNLVSWEEVK</sequence>
<reference evidence="2 3" key="1">
    <citation type="journal article" date="2016" name="Nat. Commun.">
        <title>Thousands of microbial genomes shed light on interconnected biogeochemical processes in an aquifer system.</title>
        <authorList>
            <person name="Anantharaman K."/>
            <person name="Brown C.T."/>
            <person name="Hug L.A."/>
            <person name="Sharon I."/>
            <person name="Castelle C.J."/>
            <person name="Probst A.J."/>
            <person name="Thomas B.C."/>
            <person name="Singh A."/>
            <person name="Wilkins M.J."/>
            <person name="Karaoz U."/>
            <person name="Brodie E.L."/>
            <person name="Williams K.H."/>
            <person name="Hubbard S.S."/>
            <person name="Banfield J.F."/>
        </authorList>
    </citation>
    <scope>NUCLEOTIDE SEQUENCE [LARGE SCALE GENOMIC DNA]</scope>
</reference>
<evidence type="ECO:0000313" key="2">
    <source>
        <dbReference type="EMBL" id="OGH93698.1"/>
    </source>
</evidence>
<evidence type="ECO:0008006" key="4">
    <source>
        <dbReference type="Google" id="ProtNLM"/>
    </source>
</evidence>
<dbReference type="STRING" id="1798709.A2538_02315"/>
<organism evidence="2 3">
    <name type="scientific">Candidatus Magasanikbacteria bacterium RIFOXYD2_FULL_41_14</name>
    <dbReference type="NCBI Taxonomy" id="1798709"/>
    <lineage>
        <taxon>Bacteria</taxon>
        <taxon>Candidatus Magasanikiibacteriota</taxon>
    </lineage>
</organism>
<gene>
    <name evidence="2" type="ORF">A2538_02315</name>
</gene>
<comment type="caution">
    <text evidence="2">The sequence shown here is derived from an EMBL/GenBank/DDBJ whole genome shotgun (WGS) entry which is preliminary data.</text>
</comment>
<evidence type="ECO:0000256" key="1">
    <source>
        <dbReference type="SAM" id="Phobius"/>
    </source>
</evidence>
<keyword evidence="1" id="KW-0812">Transmembrane</keyword>
<feature type="transmembrane region" description="Helical" evidence="1">
    <location>
        <begin position="16"/>
        <end position="41"/>
    </location>
</feature>
<accession>A0A1F6PC44</accession>
<dbReference type="AlphaFoldDB" id="A0A1F6PC44"/>
<evidence type="ECO:0000313" key="3">
    <source>
        <dbReference type="Proteomes" id="UP000178254"/>
    </source>
</evidence>